<keyword evidence="5" id="KW-0539">Nucleus</keyword>
<dbReference type="GO" id="GO:0003677">
    <property type="term" value="F:DNA binding"/>
    <property type="evidence" value="ECO:0007669"/>
    <property type="project" value="UniProtKB-KW"/>
</dbReference>
<reference evidence="7" key="1">
    <citation type="submission" date="2022-02" db="EMBL/GenBank/DDBJ databases">
        <authorList>
            <person name="Henning P.M."/>
            <person name="McCubbin A.G."/>
            <person name="Shore J.S."/>
        </authorList>
    </citation>
    <scope>NUCLEOTIDE SEQUENCE</scope>
    <source>
        <strain evidence="7">F60SS</strain>
        <tissue evidence="7">Leaves</tissue>
    </source>
</reference>
<dbReference type="SUPFAM" id="SSF101936">
    <property type="entry name" value="DNA-binding pseudobarrel domain"/>
    <property type="match status" value="1"/>
</dbReference>
<dbReference type="AlphaFoldDB" id="A0A9Q0JD73"/>
<sequence>MEEAQIKTGQFQGPSSGSLDKKNYAVYLISNRREVSEEEKKRAFQSAVCYTSSRPNFFKVMKATNVQKYFAVIIPKTWAPKHLPNSTSDLDAQLRAPPNKKLWPVVLKMKSTPPKLAKGWYKFVMDNNLEKDDACIFELSQGGKGKKESIIFDVLIHRVVNDVVSPTRVN</sequence>
<accession>A0A9Q0JD73</accession>
<evidence type="ECO:0000256" key="4">
    <source>
        <dbReference type="ARBA" id="ARBA00023163"/>
    </source>
</evidence>
<dbReference type="Gene3D" id="2.40.330.10">
    <property type="entry name" value="DNA-binding pseudobarrel domain"/>
    <property type="match status" value="1"/>
</dbReference>
<dbReference type="PROSITE" id="PS50863">
    <property type="entry name" value="B3"/>
    <property type="match status" value="1"/>
</dbReference>
<proteinExistence type="predicted"/>
<dbReference type="InterPro" id="IPR044837">
    <property type="entry name" value="REM16-like"/>
</dbReference>
<evidence type="ECO:0000313" key="8">
    <source>
        <dbReference type="Proteomes" id="UP001141552"/>
    </source>
</evidence>
<evidence type="ECO:0000259" key="6">
    <source>
        <dbReference type="PROSITE" id="PS50863"/>
    </source>
</evidence>
<dbReference type="Pfam" id="PF02362">
    <property type="entry name" value="B3"/>
    <property type="match status" value="1"/>
</dbReference>
<keyword evidence="3" id="KW-0238">DNA-binding</keyword>
<dbReference type="SMART" id="SM01019">
    <property type="entry name" value="B3"/>
    <property type="match status" value="1"/>
</dbReference>
<protein>
    <recommendedName>
        <fullName evidence="6">TF-B3 domain-containing protein</fullName>
    </recommendedName>
</protein>
<dbReference type="OrthoDB" id="590488at2759"/>
<keyword evidence="8" id="KW-1185">Reference proteome</keyword>
<feature type="domain" description="TF-B3" evidence="6">
    <location>
        <begin position="57"/>
        <end position="160"/>
    </location>
</feature>
<organism evidence="7 8">
    <name type="scientific">Turnera subulata</name>
    <dbReference type="NCBI Taxonomy" id="218843"/>
    <lineage>
        <taxon>Eukaryota</taxon>
        <taxon>Viridiplantae</taxon>
        <taxon>Streptophyta</taxon>
        <taxon>Embryophyta</taxon>
        <taxon>Tracheophyta</taxon>
        <taxon>Spermatophyta</taxon>
        <taxon>Magnoliopsida</taxon>
        <taxon>eudicotyledons</taxon>
        <taxon>Gunneridae</taxon>
        <taxon>Pentapetalae</taxon>
        <taxon>rosids</taxon>
        <taxon>fabids</taxon>
        <taxon>Malpighiales</taxon>
        <taxon>Passifloraceae</taxon>
        <taxon>Turnera</taxon>
    </lineage>
</organism>
<dbReference type="InterPro" id="IPR015300">
    <property type="entry name" value="DNA-bd_pseudobarrel_sf"/>
</dbReference>
<evidence type="ECO:0000256" key="3">
    <source>
        <dbReference type="ARBA" id="ARBA00023125"/>
    </source>
</evidence>
<keyword evidence="2" id="KW-0805">Transcription regulation</keyword>
<evidence type="ECO:0000256" key="2">
    <source>
        <dbReference type="ARBA" id="ARBA00023015"/>
    </source>
</evidence>
<comment type="caution">
    <text evidence="7">The sequence shown here is derived from an EMBL/GenBank/DDBJ whole genome shotgun (WGS) entry which is preliminary data.</text>
</comment>
<name>A0A9Q0JD73_9ROSI</name>
<dbReference type="PANTHER" id="PTHR31391:SF137">
    <property type="entry name" value="B3 DOMAIN-CONTAINING PROTEIN REM16-LIKE"/>
    <property type="match status" value="1"/>
</dbReference>
<evidence type="ECO:0000256" key="1">
    <source>
        <dbReference type="ARBA" id="ARBA00004123"/>
    </source>
</evidence>
<comment type="subcellular location">
    <subcellularLocation>
        <location evidence="1">Nucleus</location>
    </subcellularLocation>
</comment>
<reference evidence="7" key="2">
    <citation type="journal article" date="2023" name="Plants (Basel)">
        <title>Annotation of the Turnera subulata (Passifloraceae) Draft Genome Reveals the S-Locus Evolved after the Divergence of Turneroideae from Passifloroideae in a Stepwise Manner.</title>
        <authorList>
            <person name="Henning P.M."/>
            <person name="Roalson E.H."/>
            <person name="Mir W."/>
            <person name="McCubbin A.G."/>
            <person name="Shore J.S."/>
        </authorList>
    </citation>
    <scope>NUCLEOTIDE SEQUENCE</scope>
    <source>
        <strain evidence="7">F60SS</strain>
    </source>
</reference>
<gene>
    <name evidence="7" type="ORF">Tsubulata_019990</name>
</gene>
<dbReference type="CDD" id="cd10017">
    <property type="entry name" value="B3_DNA"/>
    <property type="match status" value="1"/>
</dbReference>
<dbReference type="InterPro" id="IPR003340">
    <property type="entry name" value="B3_DNA-bd"/>
</dbReference>
<evidence type="ECO:0000256" key="5">
    <source>
        <dbReference type="ARBA" id="ARBA00023242"/>
    </source>
</evidence>
<evidence type="ECO:0000313" key="7">
    <source>
        <dbReference type="EMBL" id="KAJ4838351.1"/>
    </source>
</evidence>
<dbReference type="GO" id="GO:0005634">
    <property type="term" value="C:nucleus"/>
    <property type="evidence" value="ECO:0007669"/>
    <property type="project" value="UniProtKB-SubCell"/>
</dbReference>
<keyword evidence="4" id="KW-0804">Transcription</keyword>
<dbReference type="EMBL" id="JAKUCV010003577">
    <property type="protein sequence ID" value="KAJ4838351.1"/>
    <property type="molecule type" value="Genomic_DNA"/>
</dbReference>
<dbReference type="PANTHER" id="PTHR31391">
    <property type="entry name" value="B3 DOMAIN-CONTAINING PROTEIN OS11G0197600-RELATED"/>
    <property type="match status" value="1"/>
</dbReference>
<dbReference type="Proteomes" id="UP001141552">
    <property type="component" value="Unassembled WGS sequence"/>
</dbReference>